<gene>
    <name evidence="2" type="ORF">NCTC10526_02471</name>
</gene>
<keyword evidence="3" id="KW-1185">Reference proteome</keyword>
<dbReference type="CDD" id="cd04301">
    <property type="entry name" value="NAT_SF"/>
    <property type="match status" value="1"/>
</dbReference>
<dbReference type="PROSITE" id="PS51186">
    <property type="entry name" value="GNAT"/>
    <property type="match status" value="1"/>
</dbReference>
<dbReference type="Pfam" id="PF00583">
    <property type="entry name" value="Acetyltransf_1"/>
    <property type="match status" value="1"/>
</dbReference>
<dbReference type="GO" id="GO:0016747">
    <property type="term" value="F:acyltransferase activity, transferring groups other than amino-acyl groups"/>
    <property type="evidence" value="ECO:0007669"/>
    <property type="project" value="InterPro"/>
</dbReference>
<organism evidence="2 3">
    <name type="scientific">Psychrobacter phenylpyruvicus</name>
    <dbReference type="NCBI Taxonomy" id="29432"/>
    <lineage>
        <taxon>Bacteria</taxon>
        <taxon>Pseudomonadati</taxon>
        <taxon>Pseudomonadota</taxon>
        <taxon>Gammaproteobacteria</taxon>
        <taxon>Moraxellales</taxon>
        <taxon>Moraxellaceae</taxon>
        <taxon>Psychrobacter</taxon>
    </lineage>
</organism>
<dbReference type="InterPro" id="IPR000182">
    <property type="entry name" value="GNAT_dom"/>
</dbReference>
<reference evidence="2 3" key="1">
    <citation type="submission" date="2018-06" db="EMBL/GenBank/DDBJ databases">
        <authorList>
            <consortium name="Pathogen Informatics"/>
            <person name="Doyle S."/>
        </authorList>
    </citation>
    <scope>NUCLEOTIDE SEQUENCE [LARGE SCALE GENOMIC DNA]</scope>
    <source>
        <strain evidence="2 3">NCTC10526</strain>
    </source>
</reference>
<evidence type="ECO:0000313" key="2">
    <source>
        <dbReference type="EMBL" id="SUD92090.1"/>
    </source>
</evidence>
<sequence length="123" mass="14216">MNIKNHRRYYRRRGYIYHTAVLPEYRNQEIGQALVKNVLDQMNQLSISKVGLFIFKDNQIGNGFWDKLGFTAGIKLMLNADVVIASEDCNFAQIEVQRGIIPFGEATVRFVQAAGWQKPYLIY</sequence>
<evidence type="ECO:0000259" key="1">
    <source>
        <dbReference type="PROSITE" id="PS51186"/>
    </source>
</evidence>
<name>A0A379LNC2_9GAMM</name>
<dbReference type="InterPro" id="IPR029045">
    <property type="entry name" value="ClpP/crotonase-like_dom_sf"/>
</dbReference>
<feature type="domain" description="N-acetyltransferase" evidence="1">
    <location>
        <begin position="1"/>
        <end position="90"/>
    </location>
</feature>
<evidence type="ECO:0000313" key="3">
    <source>
        <dbReference type="Proteomes" id="UP000254123"/>
    </source>
</evidence>
<dbReference type="AlphaFoldDB" id="A0A379LNC2"/>
<dbReference type="EMBL" id="UGVC01000001">
    <property type="protein sequence ID" value="SUD92090.1"/>
    <property type="molecule type" value="Genomic_DNA"/>
</dbReference>
<dbReference type="InterPro" id="IPR016181">
    <property type="entry name" value="Acyl_CoA_acyltransferase"/>
</dbReference>
<proteinExistence type="predicted"/>
<dbReference type="Gene3D" id="3.40.630.30">
    <property type="match status" value="1"/>
</dbReference>
<protein>
    <submittedName>
        <fullName evidence="2">Enoyl-CoA hydratase</fullName>
    </submittedName>
</protein>
<dbReference type="SUPFAM" id="SSF55729">
    <property type="entry name" value="Acyl-CoA N-acyltransferases (Nat)"/>
    <property type="match status" value="1"/>
</dbReference>
<dbReference type="Proteomes" id="UP000254123">
    <property type="component" value="Unassembled WGS sequence"/>
</dbReference>
<dbReference type="Gene3D" id="3.90.226.10">
    <property type="entry name" value="2-enoyl-CoA Hydratase, Chain A, domain 1"/>
    <property type="match status" value="1"/>
</dbReference>
<accession>A0A379LNC2</accession>
<dbReference type="SUPFAM" id="SSF52096">
    <property type="entry name" value="ClpP/crotonase"/>
    <property type="match status" value="1"/>
</dbReference>
<dbReference type="STRING" id="1123034.GCA_000685805_00078"/>